<evidence type="ECO:0000313" key="3">
    <source>
        <dbReference type="Proteomes" id="UP001362999"/>
    </source>
</evidence>
<accession>A0AAV9Z6A8</accession>
<dbReference type="EMBL" id="JAWWNJ010000193">
    <property type="protein sequence ID" value="KAK6972131.1"/>
    <property type="molecule type" value="Genomic_DNA"/>
</dbReference>
<keyword evidence="3" id="KW-1185">Reference proteome</keyword>
<proteinExistence type="predicted"/>
<dbReference type="Gene3D" id="1.25.40.10">
    <property type="entry name" value="Tetratricopeptide repeat domain"/>
    <property type="match status" value="1"/>
</dbReference>
<dbReference type="Proteomes" id="UP001362999">
    <property type="component" value="Unassembled WGS sequence"/>
</dbReference>
<evidence type="ECO:0000256" key="1">
    <source>
        <dbReference type="SAM" id="Phobius"/>
    </source>
</evidence>
<dbReference type="InterPro" id="IPR059179">
    <property type="entry name" value="MLKL-like_MCAfunc"/>
</dbReference>
<reference evidence="2 3" key="1">
    <citation type="journal article" date="2024" name="J Genomics">
        <title>Draft genome sequencing and assembly of Favolaschia claudopus CIRM-BRFM 2984 isolated from oak limbs.</title>
        <authorList>
            <person name="Navarro D."/>
            <person name="Drula E."/>
            <person name="Chaduli D."/>
            <person name="Cazenave R."/>
            <person name="Ahrendt S."/>
            <person name="Wang J."/>
            <person name="Lipzen A."/>
            <person name="Daum C."/>
            <person name="Barry K."/>
            <person name="Grigoriev I.V."/>
            <person name="Favel A."/>
            <person name="Rosso M.N."/>
            <person name="Martin F."/>
        </authorList>
    </citation>
    <scope>NUCLEOTIDE SEQUENCE [LARGE SCALE GENOMIC DNA]</scope>
    <source>
        <strain evidence="2 3">CIRM-BRFM 2984</strain>
    </source>
</reference>
<name>A0AAV9Z6A8_9AGAR</name>
<organism evidence="2 3">
    <name type="scientific">Favolaschia claudopus</name>
    <dbReference type="NCBI Taxonomy" id="2862362"/>
    <lineage>
        <taxon>Eukaryota</taxon>
        <taxon>Fungi</taxon>
        <taxon>Dikarya</taxon>
        <taxon>Basidiomycota</taxon>
        <taxon>Agaricomycotina</taxon>
        <taxon>Agaricomycetes</taxon>
        <taxon>Agaricomycetidae</taxon>
        <taxon>Agaricales</taxon>
        <taxon>Marasmiineae</taxon>
        <taxon>Mycenaceae</taxon>
        <taxon>Favolaschia</taxon>
    </lineage>
</organism>
<dbReference type="SUPFAM" id="SSF48452">
    <property type="entry name" value="TPR-like"/>
    <property type="match status" value="1"/>
</dbReference>
<dbReference type="AlphaFoldDB" id="A0AAV9Z6A8"/>
<keyword evidence="1" id="KW-0812">Transmembrane</keyword>
<gene>
    <name evidence="2" type="ORF">R3P38DRAFT_3297057</name>
</gene>
<feature type="transmembrane region" description="Helical" evidence="1">
    <location>
        <begin position="1191"/>
        <end position="1209"/>
    </location>
</feature>
<keyword evidence="1" id="KW-1133">Transmembrane helix</keyword>
<protein>
    <submittedName>
        <fullName evidence="2">Tetratricopeptide repeat family</fullName>
    </submittedName>
</protein>
<keyword evidence="1" id="KW-0472">Membrane</keyword>
<dbReference type="Pfam" id="PF13374">
    <property type="entry name" value="TPR_10"/>
    <property type="match status" value="2"/>
</dbReference>
<dbReference type="InterPro" id="IPR011990">
    <property type="entry name" value="TPR-like_helical_dom_sf"/>
</dbReference>
<evidence type="ECO:0000313" key="2">
    <source>
        <dbReference type="EMBL" id="KAK6972131.1"/>
    </source>
</evidence>
<dbReference type="CDD" id="cd21037">
    <property type="entry name" value="MLKL_NTD"/>
    <property type="match status" value="1"/>
</dbReference>
<comment type="caution">
    <text evidence="2">The sequence shown here is derived from an EMBL/GenBank/DDBJ whole genome shotgun (WGS) entry which is preliminary data.</text>
</comment>
<sequence>MDPITVTTTIITLGTFIKDLIELGEGIRASIEKVSENRRQIRELTQDILRTLYDLASLTRGKEGAFRGPELLGALESLKAEMLYVHSKCLKIAPIQLPGFRGIPSHLKAWRKRDDLEEKIARLRERVNKCLLQFSAFSAARTEHVAIDIAHTTLRIEQRLVVDNVENQVKAHRLEWLMARFMLESEFGQHKLRETAENISADSSFQSLEYQYMSAQLSSLIKSGKPLLSCEDLSLCESWESDTLAIDLIDPSQGTLSHALSHILQIVVALHSRDHASLLDLLMTAIDRLPACFNFAEMDSEAIVWGHFGIDVLRYMTKRGCNIGTLPRIAHALDNISQAHRHQFEPDAAIEFSHQSLALWVEVSCLLPEADNRIGYLSSMMTHVHNLLAKDDKTTMLSAAQDAVSLARPMAQALAESIASRGTPLTMTAAEQYNTVTFCDAFFVLARLLSSLDRPLDSYEAFVEGYRTACNLPIFDHDLVHWGRNIDAFLDVICTVAEDVRLSLSLLADCVDLFCNLARIYPEPYSSRFLRLLHAFAYFSQQPHSCHSMEQLRVFLEPTSHAAPPAIDITRSILIDSSVLADAIRLFFAKGYAKEDCTIPIIQNILVAHFPQAIEALRVVVQSHVFNSNFFSAWVLRIACTVLPRLLPGECVALLQVLVETVKCQRSHAMLGPLKFEGREWDFAKDFMCVCHHAARLGVVDEGILFCQELETYVEAQSNAHPQWSQQLLELLVLLLCDAARFPDAVNLVKRKGSRFPKSIDRGPNCGGLTLWVMKAHILQHVGRHKEALQLLRTAVADGIRTFWTGGRTFDNQLYFLLPQLAWAWGQIGGFARALKHAEQAVAVCQDLNTEDGKEELILCAQIHSLITHSNCLAMIGRTAEGFESAQRAVLLHTKYSEYMWKDFIFTIRGQELGGSAFFSLSLRLLAVDDKEEALLNGRQATGLYRELVALAPRHLPTLARSIRHLASILWSLGHHDEATTASEEAVDILRKVVDPETYFLPLFADALDELAGYLTQRGDSSSASATTAEAAAARLKFASLPPEPEWLFMQGVDGDEDEDLNWWEWHAEQYHDAFEDLASADSAEADERDDAGDTEFDDTLDTTGIVEEEELQTITVETPEGNVSPIFIELGDGADQPSFRVQQLNDMDNSGTATAAGEAALKGETRGTFTNILSKPVEIRLSMRSTLMDFIWWILLVLLATLFAIMYARK</sequence>